<keyword evidence="2" id="KW-0132">Cell division</keyword>
<dbReference type="InterPro" id="IPR024790">
    <property type="entry name" value="APC4_long_dom"/>
</dbReference>
<evidence type="ECO:0000256" key="1">
    <source>
        <dbReference type="ARBA" id="ARBA00016067"/>
    </source>
</evidence>
<gene>
    <name evidence="8" type="ORF">J3Q64DRAFT_1707744</name>
</gene>
<protein>
    <recommendedName>
        <fullName evidence="1">Anaphase-promoting complex subunit 4</fullName>
    </recommendedName>
</protein>
<dbReference type="InterPro" id="IPR024977">
    <property type="entry name" value="Apc4-like_WD40_dom"/>
</dbReference>
<evidence type="ECO:0000256" key="5">
    <source>
        <dbReference type="ARBA" id="ARBA00023306"/>
    </source>
</evidence>
<sequence>MDYENMKSESFCKEYGVLLEMEAKFIEKCPVMNLAAVVLKDNSLTLYRINGEIVWSEEFSKDGIVGIAWRPDGQELVVAYHSGKVMRTGIAFPNPTWVSCTFPALISSLKDHAQSRVISDGIISCISWAKYEISSPFVSNYGFDPNAIEVRKHLPALNKIAPDGPITLMPTRKKIELMPDITNTVESNMSLLLIGTRDEKIYLSLGGVFYTGVIDIGKILDKDVTVVNIELSPDVGTMTVRAKQEVHKRKVPGDDEVDIYHSLSLSLVALNMNKSELYSITNIHLHVNNLLEYIKIAMDKLEKHYKTHASVTERHLDRLTDSIKGKGMEDVQPSAEMQTMLATGYATPELKRYFFDELTEQDVMRWSTSLTHSYKTLIQIVVEYLLPANDYLVACLSDLYGIEGNGKLLDGDKIKACSELSGHLTARMNQLVPKVIALSSQFEAFIEWILTDKY</sequence>
<evidence type="ECO:0000256" key="3">
    <source>
        <dbReference type="ARBA" id="ARBA00022776"/>
    </source>
</evidence>
<proteinExistence type="predicted"/>
<evidence type="ECO:0000256" key="4">
    <source>
        <dbReference type="ARBA" id="ARBA00022786"/>
    </source>
</evidence>
<evidence type="ECO:0000313" key="9">
    <source>
        <dbReference type="Proteomes" id="UP001448207"/>
    </source>
</evidence>
<dbReference type="SUPFAM" id="SSF50998">
    <property type="entry name" value="Quinoprotein alcohol dehydrogenase-like"/>
    <property type="match status" value="1"/>
</dbReference>
<dbReference type="EMBL" id="JBCLYO010000001">
    <property type="protein sequence ID" value="KAL0096451.1"/>
    <property type="molecule type" value="Genomic_DNA"/>
</dbReference>
<dbReference type="Proteomes" id="UP001448207">
    <property type="component" value="Unassembled WGS sequence"/>
</dbReference>
<dbReference type="PANTHER" id="PTHR13260:SF0">
    <property type="entry name" value="ANAPHASE-PROMOTING COMPLEX SUBUNIT 4"/>
    <property type="match status" value="1"/>
</dbReference>
<dbReference type="Pfam" id="PF12896">
    <property type="entry name" value="ANAPC4"/>
    <property type="match status" value="1"/>
</dbReference>
<feature type="domain" description="Anaphase-promoting complex subunit 4-like WD40" evidence="6">
    <location>
        <begin position="29"/>
        <end position="86"/>
    </location>
</feature>
<comment type="caution">
    <text evidence="8">The sequence shown here is derived from an EMBL/GenBank/DDBJ whole genome shotgun (WGS) entry which is preliminary data.</text>
</comment>
<feature type="domain" description="Anaphase-promoting complex subunit 4 long" evidence="7">
    <location>
        <begin position="262"/>
        <end position="449"/>
    </location>
</feature>
<keyword evidence="4" id="KW-0833">Ubl conjugation pathway</keyword>
<evidence type="ECO:0000313" key="8">
    <source>
        <dbReference type="EMBL" id="KAL0096451.1"/>
    </source>
</evidence>
<name>A0ABR3BE57_PHYBL</name>
<dbReference type="PANTHER" id="PTHR13260">
    <property type="entry name" value="ANAPHASE PROMOTING COMPLEX SUBUNIT 4 APC4"/>
    <property type="match status" value="1"/>
</dbReference>
<keyword evidence="5" id="KW-0131">Cell cycle</keyword>
<keyword evidence="3" id="KW-0498">Mitosis</keyword>
<dbReference type="InterPro" id="IPR011047">
    <property type="entry name" value="Quinoprotein_ADH-like_sf"/>
</dbReference>
<accession>A0ABR3BE57</accession>
<organism evidence="8 9">
    <name type="scientific">Phycomyces blakesleeanus</name>
    <dbReference type="NCBI Taxonomy" id="4837"/>
    <lineage>
        <taxon>Eukaryota</taxon>
        <taxon>Fungi</taxon>
        <taxon>Fungi incertae sedis</taxon>
        <taxon>Mucoromycota</taxon>
        <taxon>Mucoromycotina</taxon>
        <taxon>Mucoromycetes</taxon>
        <taxon>Mucorales</taxon>
        <taxon>Phycomycetaceae</taxon>
        <taxon>Phycomyces</taxon>
    </lineage>
</organism>
<evidence type="ECO:0000259" key="7">
    <source>
        <dbReference type="Pfam" id="PF12896"/>
    </source>
</evidence>
<evidence type="ECO:0000256" key="2">
    <source>
        <dbReference type="ARBA" id="ARBA00022618"/>
    </source>
</evidence>
<keyword evidence="9" id="KW-1185">Reference proteome</keyword>
<reference evidence="8 9" key="1">
    <citation type="submission" date="2024-04" db="EMBL/GenBank/DDBJ databases">
        <title>Symmetric and asymmetric DNA N6-adenine methylation regulates different biological responses in Mucorales.</title>
        <authorList>
            <consortium name="Lawrence Berkeley National Laboratory"/>
            <person name="Lax C."/>
            <person name="Mondo S.J."/>
            <person name="Osorio-Concepcion M."/>
            <person name="Muszewska A."/>
            <person name="Corrochano-Luque M."/>
            <person name="Gutierrez G."/>
            <person name="Riley R."/>
            <person name="Lipzen A."/>
            <person name="Guo J."/>
            <person name="Hundley H."/>
            <person name="Amirebrahimi M."/>
            <person name="Ng V."/>
            <person name="Lorenzo-Gutierrez D."/>
            <person name="Binder U."/>
            <person name="Yang J."/>
            <person name="Song Y."/>
            <person name="Canovas D."/>
            <person name="Navarro E."/>
            <person name="Freitag M."/>
            <person name="Gabaldon T."/>
            <person name="Grigoriev I.V."/>
            <person name="Corrochano L.M."/>
            <person name="Nicolas F.E."/>
            <person name="Garre V."/>
        </authorList>
    </citation>
    <scope>NUCLEOTIDE SEQUENCE [LARGE SCALE GENOMIC DNA]</scope>
    <source>
        <strain evidence="8 9">L51</strain>
    </source>
</reference>
<dbReference type="InterPro" id="IPR024789">
    <property type="entry name" value="APC4"/>
</dbReference>
<dbReference type="Pfam" id="PF12894">
    <property type="entry name" value="ANAPC4_WD40"/>
    <property type="match status" value="1"/>
</dbReference>
<evidence type="ECO:0000259" key="6">
    <source>
        <dbReference type="Pfam" id="PF12894"/>
    </source>
</evidence>